<dbReference type="Pfam" id="PF01663">
    <property type="entry name" value="Phosphodiest"/>
    <property type="match status" value="1"/>
</dbReference>
<dbReference type="EMBL" id="JAODOP010000004">
    <property type="protein sequence ID" value="MEF3833183.1"/>
    <property type="molecule type" value="Genomic_DNA"/>
</dbReference>
<reference evidence="1 2" key="1">
    <citation type="submission" date="2022-09" db="EMBL/GenBank/DDBJ databases">
        <title>Genome sequencing of Flavivirga sp. MEBiC05379.</title>
        <authorList>
            <person name="Oh H.-M."/>
            <person name="Kwon K.K."/>
            <person name="Park M.J."/>
            <person name="Yang S.-H."/>
        </authorList>
    </citation>
    <scope>NUCLEOTIDE SEQUENCE [LARGE SCALE GENOMIC DNA]</scope>
    <source>
        <strain evidence="1 2">MEBiC05379</strain>
    </source>
</reference>
<comment type="caution">
    <text evidence="1">The sequence shown here is derived from an EMBL/GenBank/DDBJ whole genome shotgun (WGS) entry which is preliminary data.</text>
</comment>
<sequence>MKYIIYLFLFIMSFAYAQNKKPKVIFIIVDGISADVIENVKTPHLDRISKEGGYTRAYVGGEKNGYSQTPTISAVGYNSLLTGTWANKHNVWGNGIKKPNYNYWTVFRMAKKYRPELKTAIFSTWLDNRTKLIGENLSETDNLKLDYHYDGYEHDTINFAHDKDKMYIHKIDEHVVTKAVHSIKENAPDLSWVYLEYTDDMGHKYGDSDPFYNAVKIADNQIGEIWDAITYRREQFNEEWQIFITTDHGRSKETGQGHGGQSERERLTWIVTNAKKLNTYFKDYQPAIVDIMPTMLSTLQITPKKEQQQEIDGIPLIGYVSLANAKAILKDNTLQVTWDVIHKKGKVKIWVTTENQFKSGGNDTYKLLGNVKIKKGSATIKVNHLPSNFYKIVLEGKYNTVNTWVIYK</sequence>
<keyword evidence="2" id="KW-1185">Reference proteome</keyword>
<dbReference type="PANTHER" id="PTHR10151:SF120">
    <property type="entry name" value="BIS(5'-ADENOSYL)-TRIPHOSPHATASE"/>
    <property type="match status" value="1"/>
</dbReference>
<dbReference type="Proteomes" id="UP001337305">
    <property type="component" value="Unassembled WGS sequence"/>
</dbReference>
<dbReference type="Gene3D" id="3.40.720.10">
    <property type="entry name" value="Alkaline Phosphatase, subunit A"/>
    <property type="match status" value="1"/>
</dbReference>
<evidence type="ECO:0000313" key="2">
    <source>
        <dbReference type="Proteomes" id="UP001337305"/>
    </source>
</evidence>
<evidence type="ECO:0000313" key="1">
    <source>
        <dbReference type="EMBL" id="MEF3833183.1"/>
    </source>
</evidence>
<dbReference type="InterPro" id="IPR002591">
    <property type="entry name" value="Phosphodiest/P_Trfase"/>
</dbReference>
<protein>
    <submittedName>
        <fullName evidence="1">Alkaline phosphatase family protein</fullName>
    </submittedName>
</protein>
<gene>
    <name evidence="1" type="ORF">N1F79_08570</name>
</gene>
<dbReference type="RefSeq" id="WP_303305533.1">
    <property type="nucleotide sequence ID" value="NZ_JAODOP010000004.1"/>
</dbReference>
<proteinExistence type="predicted"/>
<accession>A0ABU7XR48</accession>
<dbReference type="InterPro" id="IPR017850">
    <property type="entry name" value="Alkaline_phosphatase_core_sf"/>
</dbReference>
<dbReference type="SUPFAM" id="SSF53649">
    <property type="entry name" value="Alkaline phosphatase-like"/>
    <property type="match status" value="1"/>
</dbReference>
<name>A0ABU7XR48_9FLAO</name>
<dbReference type="PANTHER" id="PTHR10151">
    <property type="entry name" value="ECTONUCLEOTIDE PYROPHOSPHATASE/PHOSPHODIESTERASE"/>
    <property type="match status" value="1"/>
</dbReference>
<organism evidence="1 2">
    <name type="scientific">Flavivirga spongiicola</name>
    <dbReference type="NCBI Taxonomy" id="421621"/>
    <lineage>
        <taxon>Bacteria</taxon>
        <taxon>Pseudomonadati</taxon>
        <taxon>Bacteroidota</taxon>
        <taxon>Flavobacteriia</taxon>
        <taxon>Flavobacteriales</taxon>
        <taxon>Flavobacteriaceae</taxon>
        <taxon>Flavivirga</taxon>
    </lineage>
</organism>